<accession>L0KZK9</accession>
<reference evidence="2" key="1">
    <citation type="submission" date="2012-02" db="EMBL/GenBank/DDBJ databases">
        <title>Complete sequence of chromosome of Methanomethylovorans hollandica DSM 15978.</title>
        <authorList>
            <person name="Lucas S."/>
            <person name="Copeland A."/>
            <person name="Lapidus A."/>
            <person name="Glavina del Rio T."/>
            <person name="Dalin E."/>
            <person name="Tice H."/>
            <person name="Bruce D."/>
            <person name="Goodwin L."/>
            <person name="Pitluck S."/>
            <person name="Peters L."/>
            <person name="Mikhailova N."/>
            <person name="Held B."/>
            <person name="Kyrpides N."/>
            <person name="Mavromatis K."/>
            <person name="Ivanova N."/>
            <person name="Brettin T."/>
            <person name="Detter J.C."/>
            <person name="Han C."/>
            <person name="Larimer F."/>
            <person name="Land M."/>
            <person name="Hauser L."/>
            <person name="Markowitz V."/>
            <person name="Cheng J.-F."/>
            <person name="Hugenholtz P."/>
            <person name="Woyke T."/>
            <person name="Wu D."/>
            <person name="Spring S."/>
            <person name="Schroeder M."/>
            <person name="Brambilla E."/>
            <person name="Klenk H.-P."/>
            <person name="Eisen J.A."/>
        </authorList>
    </citation>
    <scope>NUCLEOTIDE SEQUENCE [LARGE SCALE GENOMIC DNA]</scope>
    <source>
        <strain evidence="2">DSM 15978 / NBRC 107637 / DMS1</strain>
    </source>
</reference>
<dbReference type="AlphaFoldDB" id="L0KZK9"/>
<evidence type="ECO:0000313" key="1">
    <source>
        <dbReference type="EMBL" id="AGB49424.1"/>
    </source>
</evidence>
<dbReference type="GeneID" id="14407003"/>
<dbReference type="KEGG" id="mhz:Metho_1194"/>
<evidence type="ECO:0000313" key="2">
    <source>
        <dbReference type="Proteomes" id="UP000010866"/>
    </source>
</evidence>
<keyword evidence="2" id="KW-1185">Reference proteome</keyword>
<dbReference type="EMBL" id="CP003362">
    <property type="protein sequence ID" value="AGB49424.1"/>
    <property type="molecule type" value="Genomic_DNA"/>
</dbReference>
<keyword evidence="1" id="KW-0648">Protein biosynthesis</keyword>
<name>L0KZK9_METHD</name>
<dbReference type="HOGENOM" id="CLU_2230378_0_0_2"/>
<proteinExistence type="predicted"/>
<protein>
    <submittedName>
        <fullName evidence="1">Transcription initiation factor TFIIIB, Brf1 subunit/transcription initiation factor TFIIB</fullName>
    </submittedName>
</protein>
<dbReference type="SUPFAM" id="SSF57783">
    <property type="entry name" value="Zinc beta-ribbon"/>
    <property type="match status" value="1"/>
</dbReference>
<gene>
    <name evidence="1" type="ordered locus">Metho_1194</name>
</gene>
<keyword evidence="1" id="KW-0396">Initiation factor</keyword>
<sequence length="105" mass="12386">MKVCPECNSARLYRRIFAAEYRCTKCGLIFITPKIVDVPRDYSISTGVLTAIERKQRLEKIAQVHKANPHYTRTDLKMVCFESYYMVSRYWKEVYNSQMTMNKTG</sequence>
<dbReference type="Proteomes" id="UP000010866">
    <property type="component" value="Chromosome"/>
</dbReference>
<dbReference type="STRING" id="867904.Metho_1194"/>
<dbReference type="RefSeq" id="WP_015324590.1">
    <property type="nucleotide sequence ID" value="NC_019977.1"/>
</dbReference>
<organism evidence="1 2">
    <name type="scientific">Methanomethylovorans hollandica (strain DSM 15978 / NBRC 107637 / DMS1)</name>
    <dbReference type="NCBI Taxonomy" id="867904"/>
    <lineage>
        <taxon>Archaea</taxon>
        <taxon>Methanobacteriati</taxon>
        <taxon>Methanobacteriota</taxon>
        <taxon>Stenosarchaea group</taxon>
        <taxon>Methanomicrobia</taxon>
        <taxon>Methanosarcinales</taxon>
        <taxon>Methanosarcinaceae</taxon>
        <taxon>Methanomethylovorans</taxon>
    </lineage>
</organism>
<dbReference type="GO" id="GO:0003743">
    <property type="term" value="F:translation initiation factor activity"/>
    <property type="evidence" value="ECO:0007669"/>
    <property type="project" value="UniProtKB-KW"/>
</dbReference>